<gene>
    <name evidence="2" type="ORF">NDU88_005589</name>
</gene>
<keyword evidence="3" id="KW-1185">Reference proteome</keyword>
<organism evidence="2 3">
    <name type="scientific">Pleurodeles waltl</name>
    <name type="common">Iberian ribbed newt</name>
    <dbReference type="NCBI Taxonomy" id="8319"/>
    <lineage>
        <taxon>Eukaryota</taxon>
        <taxon>Metazoa</taxon>
        <taxon>Chordata</taxon>
        <taxon>Craniata</taxon>
        <taxon>Vertebrata</taxon>
        <taxon>Euteleostomi</taxon>
        <taxon>Amphibia</taxon>
        <taxon>Batrachia</taxon>
        <taxon>Caudata</taxon>
        <taxon>Salamandroidea</taxon>
        <taxon>Salamandridae</taxon>
        <taxon>Pleurodelinae</taxon>
        <taxon>Pleurodeles</taxon>
    </lineage>
</organism>
<evidence type="ECO:0000256" key="1">
    <source>
        <dbReference type="SAM" id="MobiDB-lite"/>
    </source>
</evidence>
<comment type="caution">
    <text evidence="2">The sequence shown here is derived from an EMBL/GenBank/DDBJ whole genome shotgun (WGS) entry which is preliminary data.</text>
</comment>
<dbReference type="EMBL" id="JANPWB010000011">
    <property type="protein sequence ID" value="KAJ1127186.1"/>
    <property type="molecule type" value="Genomic_DNA"/>
</dbReference>
<proteinExistence type="predicted"/>
<accession>A0AAV7PG56</accession>
<name>A0AAV7PG56_PLEWA</name>
<feature type="compositionally biased region" description="Basic and acidic residues" evidence="1">
    <location>
        <begin position="80"/>
        <end position="89"/>
    </location>
</feature>
<reference evidence="2" key="1">
    <citation type="journal article" date="2022" name="bioRxiv">
        <title>Sequencing and chromosome-scale assembly of the giantPleurodeles waltlgenome.</title>
        <authorList>
            <person name="Brown T."/>
            <person name="Elewa A."/>
            <person name="Iarovenko S."/>
            <person name="Subramanian E."/>
            <person name="Araus A.J."/>
            <person name="Petzold A."/>
            <person name="Susuki M."/>
            <person name="Suzuki K.-i.T."/>
            <person name="Hayashi T."/>
            <person name="Toyoda A."/>
            <person name="Oliveira C."/>
            <person name="Osipova E."/>
            <person name="Leigh N.D."/>
            <person name="Simon A."/>
            <person name="Yun M.H."/>
        </authorList>
    </citation>
    <scope>NUCLEOTIDE SEQUENCE</scope>
    <source>
        <strain evidence="2">20211129_DDA</strain>
        <tissue evidence="2">Liver</tissue>
    </source>
</reference>
<sequence>MAVCDSPIHRDPVLSLEQVPKRTLTLGASTIDPVPGKVSRVRPVPVRIREQFQRGTRWPEPKLPVRNPKAPQPNSIGPKVDPKMRRMAS</sequence>
<evidence type="ECO:0000313" key="3">
    <source>
        <dbReference type="Proteomes" id="UP001066276"/>
    </source>
</evidence>
<feature type="region of interest" description="Disordered" evidence="1">
    <location>
        <begin position="52"/>
        <end position="89"/>
    </location>
</feature>
<dbReference type="Proteomes" id="UP001066276">
    <property type="component" value="Chromosome 7"/>
</dbReference>
<protein>
    <submittedName>
        <fullName evidence="2">Uncharacterized protein</fullName>
    </submittedName>
</protein>
<evidence type="ECO:0000313" key="2">
    <source>
        <dbReference type="EMBL" id="KAJ1127186.1"/>
    </source>
</evidence>
<dbReference type="AlphaFoldDB" id="A0AAV7PG56"/>